<dbReference type="Proteomes" id="UP000075260">
    <property type="component" value="Unassembled WGS sequence"/>
</dbReference>
<sequence>MFELEEDFGGLVRRGAHPKTPSLALGLYQLICLDLDSPAEEEPTDDSALISLKWPMARLTLTDNLLVHVGLYTMEGDLYMSEAGRMFWYIPALDRVDLLSASVSTFLERIALEDDVRREMREYAATFFVADEGPAIAQALDLPILEEASDALVRHWMGPNILISRLPQACAPGTCRTRIVSRTVEDLLSAARVVAKKHPEARATVETHLPGGRERHDALRREGVAING</sequence>
<dbReference type="EMBL" id="JEMA01000698">
    <property type="protein sequence ID" value="KYF66920.1"/>
    <property type="molecule type" value="Genomic_DNA"/>
</dbReference>
<organism evidence="1 2">
    <name type="scientific">Sorangium cellulosum</name>
    <name type="common">Polyangium cellulosum</name>
    <dbReference type="NCBI Taxonomy" id="56"/>
    <lineage>
        <taxon>Bacteria</taxon>
        <taxon>Pseudomonadati</taxon>
        <taxon>Myxococcota</taxon>
        <taxon>Polyangia</taxon>
        <taxon>Polyangiales</taxon>
        <taxon>Polyangiaceae</taxon>
        <taxon>Sorangium</taxon>
    </lineage>
</organism>
<accession>A0A150QG54</accession>
<dbReference type="AlphaFoldDB" id="A0A150QG54"/>
<name>A0A150QG54_SORCE</name>
<gene>
    <name evidence="1" type="ORF">BE15_30150</name>
</gene>
<comment type="caution">
    <text evidence="1">The sequence shown here is derived from an EMBL/GenBank/DDBJ whole genome shotgun (WGS) entry which is preliminary data.</text>
</comment>
<protein>
    <submittedName>
        <fullName evidence="1">Uncharacterized protein</fullName>
    </submittedName>
</protein>
<reference evidence="1 2" key="1">
    <citation type="submission" date="2014-02" db="EMBL/GenBank/DDBJ databases">
        <title>The small core and large imbalanced accessory genome model reveals a collaborative survival strategy of Sorangium cellulosum strains in nature.</title>
        <authorList>
            <person name="Han K."/>
            <person name="Peng R."/>
            <person name="Blom J."/>
            <person name="Li Y.-Z."/>
        </authorList>
    </citation>
    <scope>NUCLEOTIDE SEQUENCE [LARGE SCALE GENOMIC DNA]</scope>
    <source>
        <strain evidence="1 2">So0008-312</strain>
    </source>
</reference>
<proteinExistence type="predicted"/>
<evidence type="ECO:0000313" key="2">
    <source>
        <dbReference type="Proteomes" id="UP000075260"/>
    </source>
</evidence>
<evidence type="ECO:0000313" key="1">
    <source>
        <dbReference type="EMBL" id="KYF66920.1"/>
    </source>
</evidence>